<name>A0A6A3XA27_9STRA</name>
<evidence type="ECO:0000313" key="6">
    <source>
        <dbReference type="Proteomes" id="UP000488956"/>
    </source>
</evidence>
<comment type="caution">
    <text evidence="3">The sequence shown here is derived from an EMBL/GenBank/DDBJ whole genome shotgun (WGS) entry which is preliminary data.</text>
</comment>
<protein>
    <recommendedName>
        <fullName evidence="7">ARS-binding protein 1 N-terminal domain-containing protein</fullName>
    </recommendedName>
</protein>
<organism evidence="3 4">
    <name type="scientific">Phytophthora fragariae</name>
    <dbReference type="NCBI Taxonomy" id="53985"/>
    <lineage>
        <taxon>Eukaryota</taxon>
        <taxon>Sar</taxon>
        <taxon>Stramenopiles</taxon>
        <taxon>Oomycota</taxon>
        <taxon>Peronosporomycetes</taxon>
        <taxon>Peronosporales</taxon>
        <taxon>Peronosporaceae</taxon>
        <taxon>Phytophthora</taxon>
    </lineage>
</organism>
<dbReference type="EMBL" id="QXGC01004681">
    <property type="protein sequence ID" value="KAE9168250.1"/>
    <property type="molecule type" value="Genomic_DNA"/>
</dbReference>
<proteinExistence type="predicted"/>
<dbReference type="Proteomes" id="UP000476176">
    <property type="component" value="Unassembled WGS sequence"/>
</dbReference>
<evidence type="ECO:0000313" key="3">
    <source>
        <dbReference type="EMBL" id="KAE9198199.1"/>
    </source>
</evidence>
<gene>
    <name evidence="3" type="ORF">PF002_g22511</name>
    <name evidence="2" type="ORF">PF004_g28566</name>
    <name evidence="1" type="ORF">PF010_g29369</name>
</gene>
<evidence type="ECO:0000313" key="4">
    <source>
        <dbReference type="Proteomes" id="UP000440367"/>
    </source>
</evidence>
<accession>A0A6A3XA27</accession>
<dbReference type="Proteomes" id="UP000488956">
    <property type="component" value="Unassembled WGS sequence"/>
</dbReference>
<reference evidence="3 4" key="1">
    <citation type="submission" date="2018-08" db="EMBL/GenBank/DDBJ databases">
        <title>Genomic investigation of the strawberry pathogen Phytophthora fragariae indicates pathogenicity is determined by transcriptional variation in three key races.</title>
        <authorList>
            <person name="Adams T.M."/>
            <person name="Armitage A.D."/>
            <person name="Sobczyk M.K."/>
            <person name="Bates H.J."/>
            <person name="Dunwell J.M."/>
            <person name="Nellist C.F."/>
            <person name="Harrison R.J."/>
        </authorList>
    </citation>
    <scope>NUCLEOTIDE SEQUENCE [LARGE SCALE GENOMIC DNA]</scope>
    <source>
        <strain evidence="3 4">BC-1</strain>
        <strain evidence="2 5">BC-23</strain>
        <strain evidence="1 6">ONT-3</strain>
    </source>
</reference>
<dbReference type="AlphaFoldDB" id="A0A6A3XA27"/>
<dbReference type="EMBL" id="QXFX01004856">
    <property type="protein sequence ID" value="KAE9062522.1"/>
    <property type="molecule type" value="Genomic_DNA"/>
</dbReference>
<dbReference type="Proteomes" id="UP000440367">
    <property type="component" value="Unassembled WGS sequence"/>
</dbReference>
<evidence type="ECO:0000313" key="2">
    <source>
        <dbReference type="EMBL" id="KAE9168250.1"/>
    </source>
</evidence>
<evidence type="ECO:0000313" key="1">
    <source>
        <dbReference type="EMBL" id="KAE9062522.1"/>
    </source>
</evidence>
<evidence type="ECO:0008006" key="7">
    <source>
        <dbReference type="Google" id="ProtNLM"/>
    </source>
</evidence>
<evidence type="ECO:0000313" key="5">
    <source>
        <dbReference type="Proteomes" id="UP000476176"/>
    </source>
</evidence>
<dbReference type="Gene3D" id="1.10.10.60">
    <property type="entry name" value="Homeodomain-like"/>
    <property type="match status" value="1"/>
</dbReference>
<dbReference type="EMBL" id="QXGD01001833">
    <property type="protein sequence ID" value="KAE9198199.1"/>
    <property type="molecule type" value="Genomic_DNA"/>
</dbReference>
<sequence length="139" mass="15770">MPRHRVHMTLGEKNELWRHGQIHPNLTCNQLVEWAFGKYGKLPSASGISLIMTTEAVPTPLNPNAKRTQLGEFPAMDVVLFQAIAARAESLGVDVKVRVQDHDPMLNNTAIWKKANSILRRTRNDDTCVQPTWNRSFKQ</sequence>